<evidence type="ECO:0000256" key="1">
    <source>
        <dbReference type="SAM" id="MobiDB-lite"/>
    </source>
</evidence>
<evidence type="ECO:0000313" key="3">
    <source>
        <dbReference type="EMBL" id="WOO41925.1"/>
    </source>
</evidence>
<organism evidence="3 4">
    <name type="scientific">Rubellicoccus peritrichatus</name>
    <dbReference type="NCBI Taxonomy" id="3080537"/>
    <lineage>
        <taxon>Bacteria</taxon>
        <taxon>Pseudomonadati</taxon>
        <taxon>Verrucomicrobiota</taxon>
        <taxon>Opitutia</taxon>
        <taxon>Puniceicoccales</taxon>
        <taxon>Cerasicoccaceae</taxon>
        <taxon>Rubellicoccus</taxon>
    </lineage>
</organism>
<keyword evidence="4" id="KW-1185">Reference proteome</keyword>
<evidence type="ECO:0000313" key="4">
    <source>
        <dbReference type="Proteomes" id="UP001304300"/>
    </source>
</evidence>
<dbReference type="RefSeq" id="WP_317834409.1">
    <property type="nucleotide sequence ID" value="NZ_CP136920.1"/>
</dbReference>
<name>A0AAQ3QWJ3_9BACT</name>
<accession>A0AAQ3QWJ3</accession>
<protein>
    <submittedName>
        <fullName evidence="3">Uncharacterized protein</fullName>
    </submittedName>
</protein>
<feature type="signal peptide" evidence="2">
    <location>
        <begin position="1"/>
        <end position="22"/>
    </location>
</feature>
<dbReference type="Proteomes" id="UP001304300">
    <property type="component" value="Chromosome"/>
</dbReference>
<reference evidence="3 4" key="1">
    <citation type="submission" date="2023-10" db="EMBL/GenBank/DDBJ databases">
        <title>Rubellicoccus peritrichatus gen. nov., sp. nov., isolated from an algae of coral reef tank.</title>
        <authorList>
            <person name="Luo J."/>
        </authorList>
    </citation>
    <scope>NUCLEOTIDE SEQUENCE [LARGE SCALE GENOMIC DNA]</scope>
    <source>
        <strain evidence="3 4">CR14</strain>
    </source>
</reference>
<feature type="region of interest" description="Disordered" evidence="1">
    <location>
        <begin position="44"/>
        <end position="79"/>
    </location>
</feature>
<gene>
    <name evidence="3" type="ORF">RZN69_02410</name>
</gene>
<sequence>MMKFLWIITIGICLSLFSYANAQDSAPEVTSETAESQVVATATDEMAKGGEAASEEETAGTEQAETEEAAEEPPNPYQALLDNSPFMSKAFKARMAESNKRSAKGFSFQGYAKTDGEWLVCVFHSKDKFARWIKVGDEIHGYKIAELDPKAPSITISGHGTQLILQLENPK</sequence>
<dbReference type="KEGG" id="puo:RZN69_02410"/>
<feature type="chain" id="PRO_5042902152" evidence="2">
    <location>
        <begin position="23"/>
        <end position="171"/>
    </location>
</feature>
<evidence type="ECO:0000256" key="2">
    <source>
        <dbReference type="SAM" id="SignalP"/>
    </source>
</evidence>
<feature type="compositionally biased region" description="Acidic residues" evidence="1">
    <location>
        <begin position="53"/>
        <end position="71"/>
    </location>
</feature>
<proteinExistence type="predicted"/>
<dbReference type="AlphaFoldDB" id="A0AAQ3QWJ3"/>
<dbReference type="EMBL" id="CP136920">
    <property type="protein sequence ID" value="WOO41925.1"/>
    <property type="molecule type" value="Genomic_DNA"/>
</dbReference>
<keyword evidence="2" id="KW-0732">Signal</keyword>